<evidence type="ECO:0000256" key="1">
    <source>
        <dbReference type="SAM" id="SignalP"/>
    </source>
</evidence>
<feature type="signal peptide" evidence="1">
    <location>
        <begin position="1"/>
        <end position="24"/>
    </location>
</feature>
<dbReference type="PROSITE" id="PS51257">
    <property type="entry name" value="PROKAR_LIPOPROTEIN"/>
    <property type="match status" value="1"/>
</dbReference>
<dbReference type="OrthoDB" id="7867642at2"/>
<reference evidence="2 3" key="1">
    <citation type="submission" date="2018-07" db="EMBL/GenBank/DDBJ databases">
        <title>Thalassococcus profundi sp. nov., a marine bacterium isolated from deep seawater of Okinawa Trough.</title>
        <authorList>
            <person name="Yu M."/>
        </authorList>
    </citation>
    <scope>NUCLEOTIDE SEQUENCE [LARGE SCALE GENOMIC DNA]</scope>
    <source>
        <strain evidence="2 3">WRAS1</strain>
    </source>
</reference>
<keyword evidence="3" id="KW-1185">Reference proteome</keyword>
<comment type="caution">
    <text evidence="2">The sequence shown here is derived from an EMBL/GenBank/DDBJ whole genome shotgun (WGS) entry which is preliminary data.</text>
</comment>
<dbReference type="Proteomes" id="UP000253977">
    <property type="component" value="Unassembled WGS sequence"/>
</dbReference>
<dbReference type="RefSeq" id="WP_114508950.1">
    <property type="nucleotide sequence ID" value="NZ_QPMK01000001.1"/>
</dbReference>
<dbReference type="AlphaFoldDB" id="A0A369TRR7"/>
<proteinExistence type="predicted"/>
<evidence type="ECO:0000313" key="2">
    <source>
        <dbReference type="EMBL" id="RDD67971.1"/>
    </source>
</evidence>
<organism evidence="2 3">
    <name type="scientific">Thalassococcus profundi</name>
    <dbReference type="NCBI Taxonomy" id="2282382"/>
    <lineage>
        <taxon>Bacteria</taxon>
        <taxon>Pseudomonadati</taxon>
        <taxon>Pseudomonadota</taxon>
        <taxon>Alphaproteobacteria</taxon>
        <taxon>Rhodobacterales</taxon>
        <taxon>Roseobacteraceae</taxon>
        <taxon>Thalassococcus</taxon>
    </lineage>
</organism>
<evidence type="ECO:0000313" key="3">
    <source>
        <dbReference type="Proteomes" id="UP000253977"/>
    </source>
</evidence>
<keyword evidence="1" id="KW-0732">Signal</keyword>
<gene>
    <name evidence="2" type="ORF">DU478_00355</name>
</gene>
<name>A0A369TRR7_9RHOB</name>
<feature type="chain" id="PRO_5016695698" description="Succinate dehydrogenase" evidence="1">
    <location>
        <begin position="25"/>
        <end position="111"/>
    </location>
</feature>
<protein>
    <recommendedName>
        <fullName evidence="4">Succinate dehydrogenase</fullName>
    </recommendedName>
</protein>
<evidence type="ECO:0008006" key="4">
    <source>
        <dbReference type="Google" id="ProtNLM"/>
    </source>
</evidence>
<sequence length="111" mass="11507">MRRMMPRLMTLGLVLSLAACSPQGQDELARAAARSATSKVLVERLPGVPVQPAVNCVINNATAAQIYALAADSVTGPTESTVEIVTGILRQPQTLRCLAEQGLPALLAGAA</sequence>
<dbReference type="EMBL" id="QPMK01000001">
    <property type="protein sequence ID" value="RDD67971.1"/>
    <property type="molecule type" value="Genomic_DNA"/>
</dbReference>
<accession>A0A369TRR7</accession>